<dbReference type="Pfam" id="PF07457">
    <property type="entry name" value="DUF1516"/>
    <property type="match status" value="1"/>
</dbReference>
<protein>
    <submittedName>
        <fullName evidence="6">Uncharacterized protein</fullName>
    </submittedName>
</protein>
<feature type="transmembrane region" description="Helical" evidence="5">
    <location>
        <begin position="34"/>
        <end position="52"/>
    </location>
</feature>
<evidence type="ECO:0000256" key="1">
    <source>
        <dbReference type="ARBA" id="ARBA00022475"/>
    </source>
</evidence>
<sequence length="84" mass="9260">MIIARICYLIALGTGLLLLGGAYAAAPVLTIIKVVAALLLIVVIELAFAWRLHHRLNKMWIYLTLFLLLLVGFMGIYLAGGYPF</sequence>
<comment type="caution">
    <text evidence="6">The sequence shown here is derived from an EMBL/GenBank/DDBJ whole genome shotgun (WGS) entry which is preliminary data.</text>
</comment>
<feature type="transmembrane region" description="Helical" evidence="5">
    <location>
        <begin position="59"/>
        <end position="79"/>
    </location>
</feature>
<evidence type="ECO:0000313" key="6">
    <source>
        <dbReference type="EMBL" id="KRM89884.1"/>
    </source>
</evidence>
<evidence type="ECO:0000256" key="3">
    <source>
        <dbReference type="ARBA" id="ARBA00022989"/>
    </source>
</evidence>
<evidence type="ECO:0000313" key="7">
    <source>
        <dbReference type="Proteomes" id="UP000051586"/>
    </source>
</evidence>
<dbReference type="EMBL" id="AYZI01000011">
    <property type="protein sequence ID" value="KRM89884.1"/>
    <property type="molecule type" value="Genomic_DNA"/>
</dbReference>
<gene>
    <name evidence="6" type="ORF">FC87_GL000299</name>
</gene>
<keyword evidence="1" id="KW-1003">Cell membrane</keyword>
<proteinExistence type="predicted"/>
<evidence type="ECO:0000256" key="4">
    <source>
        <dbReference type="ARBA" id="ARBA00023136"/>
    </source>
</evidence>
<keyword evidence="4 5" id="KW-0472">Membrane</keyword>
<dbReference type="Proteomes" id="UP000051586">
    <property type="component" value="Unassembled WGS sequence"/>
</dbReference>
<keyword evidence="3 5" id="KW-1133">Transmembrane helix</keyword>
<dbReference type="AlphaFoldDB" id="A0A0R2CNK2"/>
<evidence type="ECO:0000256" key="2">
    <source>
        <dbReference type="ARBA" id="ARBA00022692"/>
    </source>
</evidence>
<name>A0A0R2CNK2_9LACO</name>
<accession>A0A0R2CNK2</accession>
<evidence type="ECO:0000256" key="5">
    <source>
        <dbReference type="SAM" id="Phobius"/>
    </source>
</evidence>
<reference evidence="6 7" key="1">
    <citation type="journal article" date="2015" name="Genome Announc.">
        <title>Expanding the biotechnology potential of lactobacilli through comparative genomics of 213 strains and associated genera.</title>
        <authorList>
            <person name="Sun Z."/>
            <person name="Harris H.M."/>
            <person name="McCann A."/>
            <person name="Guo C."/>
            <person name="Argimon S."/>
            <person name="Zhang W."/>
            <person name="Yang X."/>
            <person name="Jeffery I.B."/>
            <person name="Cooney J.C."/>
            <person name="Kagawa T.F."/>
            <person name="Liu W."/>
            <person name="Song Y."/>
            <person name="Salvetti E."/>
            <person name="Wrobel A."/>
            <person name="Rasinkangas P."/>
            <person name="Parkhill J."/>
            <person name="Rea M.C."/>
            <person name="O'Sullivan O."/>
            <person name="Ritari J."/>
            <person name="Douillard F.P."/>
            <person name="Paul Ross R."/>
            <person name="Yang R."/>
            <person name="Briner A.E."/>
            <person name="Felis G.E."/>
            <person name="de Vos W.M."/>
            <person name="Barrangou R."/>
            <person name="Klaenhammer T.R."/>
            <person name="Caufield P.W."/>
            <person name="Cui Y."/>
            <person name="Zhang H."/>
            <person name="O'Toole P.W."/>
        </authorList>
    </citation>
    <scope>NUCLEOTIDE SEQUENCE [LARGE SCALE GENOMIC DNA]</scope>
    <source>
        <strain evidence="6 7">DSM 22689</strain>
    </source>
</reference>
<dbReference type="STRING" id="1423745.GCA_001311215_01532"/>
<organism evidence="6 7">
    <name type="scientific">Fructilactobacillus florum DSM 22689 = JCM 16035</name>
    <dbReference type="NCBI Taxonomy" id="1423745"/>
    <lineage>
        <taxon>Bacteria</taxon>
        <taxon>Bacillati</taxon>
        <taxon>Bacillota</taxon>
        <taxon>Bacilli</taxon>
        <taxon>Lactobacillales</taxon>
        <taxon>Lactobacillaceae</taxon>
        <taxon>Fructilactobacillus</taxon>
    </lineage>
</organism>
<keyword evidence="2 5" id="KW-0812">Transmembrane</keyword>
<dbReference type="InterPro" id="IPR010899">
    <property type="entry name" value="UPF0344"/>
</dbReference>
<dbReference type="PATRIC" id="fig|1423745.4.peg.308"/>